<dbReference type="AlphaFoldDB" id="A0A9X3WHR4"/>
<keyword evidence="9" id="KW-1185">Reference proteome</keyword>
<dbReference type="Gene3D" id="3.40.190.10">
    <property type="entry name" value="Periplasmic binding protein-like II"/>
    <property type="match status" value="1"/>
</dbReference>
<sequence>MNNKFWIVLSHTYWSRFKTKSYMITTALILLFIIGLANVQSIMELFAGEDEADRVAVIDDTGTIFDSLVANLESTDSDIELTNYEGTVEEAKEEVSAGTFNAALHITMEDDMPAASYHSNQVSASGLANQLENSMQQIKIAMATNAAGIDQATIEQIYAPIAFETVMIQGEGDDGPQKSEEDLNSARGLVYVILFLLYFAVLTYGNMTAMDIANEKTSRVMEILISSSSPVSQMFAKILGIALLGLTQFGLIVIVGYVLIQQKKDEMVGGFFDYFGLEDIPVSTFIYAIVFFILGYLLYATLSAMLGSLVSRIEDVQQLMMPVIFLIIIAFMIAMFGLNAPETSFVKITSFIPFFTPLLMFLRVGMLDVPFWEVGLSIIIMVVTISILAVLGARVYKGGVLMYGRSTSLKDFKKALQLSKKE</sequence>
<dbReference type="PANTHER" id="PTHR30294:SF29">
    <property type="entry name" value="MULTIDRUG ABC TRANSPORTER PERMEASE YBHS-RELATED"/>
    <property type="match status" value="1"/>
</dbReference>
<dbReference type="InterPro" id="IPR051449">
    <property type="entry name" value="ABC-2_transporter_component"/>
</dbReference>
<evidence type="ECO:0000256" key="6">
    <source>
        <dbReference type="SAM" id="Phobius"/>
    </source>
</evidence>
<keyword evidence="2" id="KW-1003">Cell membrane</keyword>
<dbReference type="RefSeq" id="WP_259868338.1">
    <property type="nucleotide sequence ID" value="NZ_JAMQJZ010000004.1"/>
</dbReference>
<gene>
    <name evidence="8" type="ORF">NC661_07240</name>
</gene>
<keyword evidence="5 6" id="KW-0472">Membrane</keyword>
<dbReference type="GO" id="GO:0140359">
    <property type="term" value="F:ABC-type transporter activity"/>
    <property type="evidence" value="ECO:0007669"/>
    <property type="project" value="InterPro"/>
</dbReference>
<evidence type="ECO:0000313" key="8">
    <source>
        <dbReference type="EMBL" id="MDC3420162.1"/>
    </source>
</evidence>
<keyword evidence="4 6" id="KW-1133">Transmembrane helix</keyword>
<reference evidence="8" key="1">
    <citation type="submission" date="2022-06" db="EMBL/GenBank/DDBJ databases">
        <title>Aquibacillus sp. a new bacterium isolated from soil saline samples.</title>
        <authorList>
            <person name="Galisteo C."/>
            <person name="De La Haba R."/>
            <person name="Sanchez-Porro C."/>
            <person name="Ventosa A."/>
        </authorList>
    </citation>
    <scope>NUCLEOTIDE SEQUENCE</scope>
    <source>
        <strain evidence="8">JCM 12387</strain>
    </source>
</reference>
<feature type="transmembrane region" description="Helical" evidence="6">
    <location>
        <begin position="189"/>
        <end position="213"/>
    </location>
</feature>
<protein>
    <submittedName>
        <fullName evidence="8">ABC transporter permease</fullName>
    </submittedName>
</protein>
<organism evidence="8 9">
    <name type="scientific">Aquibacillus koreensis</name>
    <dbReference type="NCBI Taxonomy" id="279446"/>
    <lineage>
        <taxon>Bacteria</taxon>
        <taxon>Bacillati</taxon>
        <taxon>Bacillota</taxon>
        <taxon>Bacilli</taxon>
        <taxon>Bacillales</taxon>
        <taxon>Bacillaceae</taxon>
        <taxon>Aquibacillus</taxon>
    </lineage>
</organism>
<proteinExistence type="predicted"/>
<evidence type="ECO:0000256" key="3">
    <source>
        <dbReference type="ARBA" id="ARBA00022692"/>
    </source>
</evidence>
<dbReference type="Pfam" id="PF12698">
    <property type="entry name" value="ABC2_membrane_3"/>
    <property type="match status" value="1"/>
</dbReference>
<feature type="transmembrane region" description="Helical" evidence="6">
    <location>
        <begin position="280"/>
        <end position="299"/>
    </location>
</feature>
<evidence type="ECO:0000259" key="7">
    <source>
        <dbReference type="Pfam" id="PF12698"/>
    </source>
</evidence>
<dbReference type="PANTHER" id="PTHR30294">
    <property type="entry name" value="MEMBRANE COMPONENT OF ABC TRANSPORTER YHHJ-RELATED"/>
    <property type="match status" value="1"/>
</dbReference>
<feature type="transmembrane region" description="Helical" evidence="6">
    <location>
        <begin position="374"/>
        <end position="396"/>
    </location>
</feature>
<feature type="transmembrane region" description="Helical" evidence="6">
    <location>
        <begin position="21"/>
        <end position="43"/>
    </location>
</feature>
<evidence type="ECO:0000256" key="2">
    <source>
        <dbReference type="ARBA" id="ARBA00022475"/>
    </source>
</evidence>
<feature type="transmembrane region" description="Helical" evidence="6">
    <location>
        <begin position="344"/>
        <end position="362"/>
    </location>
</feature>
<dbReference type="EMBL" id="JAMQJZ010000004">
    <property type="protein sequence ID" value="MDC3420162.1"/>
    <property type="molecule type" value="Genomic_DNA"/>
</dbReference>
<evidence type="ECO:0000256" key="1">
    <source>
        <dbReference type="ARBA" id="ARBA00004651"/>
    </source>
</evidence>
<feature type="transmembrane region" description="Helical" evidence="6">
    <location>
        <begin position="319"/>
        <end position="338"/>
    </location>
</feature>
<accession>A0A9X3WHR4</accession>
<dbReference type="InterPro" id="IPR013525">
    <property type="entry name" value="ABC2_TM"/>
</dbReference>
<comment type="caution">
    <text evidence="8">The sequence shown here is derived from an EMBL/GenBank/DDBJ whole genome shotgun (WGS) entry which is preliminary data.</text>
</comment>
<dbReference type="GO" id="GO:0005886">
    <property type="term" value="C:plasma membrane"/>
    <property type="evidence" value="ECO:0007669"/>
    <property type="project" value="UniProtKB-SubCell"/>
</dbReference>
<name>A0A9X3WHR4_9BACI</name>
<feature type="transmembrane region" description="Helical" evidence="6">
    <location>
        <begin position="234"/>
        <end position="260"/>
    </location>
</feature>
<evidence type="ECO:0000256" key="4">
    <source>
        <dbReference type="ARBA" id="ARBA00022989"/>
    </source>
</evidence>
<keyword evidence="3 6" id="KW-0812">Transmembrane</keyword>
<evidence type="ECO:0000313" key="9">
    <source>
        <dbReference type="Proteomes" id="UP001145072"/>
    </source>
</evidence>
<feature type="domain" description="ABC-2 type transporter transmembrane" evidence="7">
    <location>
        <begin position="20"/>
        <end position="393"/>
    </location>
</feature>
<evidence type="ECO:0000256" key="5">
    <source>
        <dbReference type="ARBA" id="ARBA00023136"/>
    </source>
</evidence>
<dbReference type="Proteomes" id="UP001145072">
    <property type="component" value="Unassembled WGS sequence"/>
</dbReference>
<comment type="subcellular location">
    <subcellularLocation>
        <location evidence="1">Cell membrane</location>
        <topology evidence="1">Multi-pass membrane protein</topology>
    </subcellularLocation>
</comment>